<dbReference type="InterPro" id="IPR016161">
    <property type="entry name" value="Ald_DH/histidinol_DH"/>
</dbReference>
<dbReference type="InterPro" id="IPR016162">
    <property type="entry name" value="Ald_DH_N"/>
</dbReference>
<organism evidence="9 10">
    <name type="scientific">Ferrimonas sediminum</name>
    <dbReference type="NCBI Taxonomy" id="718193"/>
    <lineage>
        <taxon>Bacteria</taxon>
        <taxon>Pseudomonadati</taxon>
        <taxon>Pseudomonadota</taxon>
        <taxon>Gammaproteobacteria</taxon>
        <taxon>Alteromonadales</taxon>
        <taxon>Ferrimonadaceae</taxon>
        <taxon>Ferrimonas</taxon>
    </lineage>
</organism>
<dbReference type="InterPro" id="IPR015590">
    <property type="entry name" value="Aldehyde_DH_dom"/>
</dbReference>
<dbReference type="InterPro" id="IPR016163">
    <property type="entry name" value="Ald_DH_C"/>
</dbReference>
<evidence type="ECO:0000256" key="6">
    <source>
        <dbReference type="PROSITE-ProRule" id="PRU10007"/>
    </source>
</evidence>
<dbReference type="InterPro" id="IPR012394">
    <property type="entry name" value="Aldehyde_DH_NAD(P)"/>
</dbReference>
<dbReference type="EMBL" id="FNEM01000007">
    <property type="protein sequence ID" value="SDJ35245.1"/>
    <property type="molecule type" value="Genomic_DNA"/>
</dbReference>
<evidence type="ECO:0000256" key="7">
    <source>
        <dbReference type="RuleBase" id="RU003345"/>
    </source>
</evidence>
<comment type="similarity">
    <text evidence="1 4 7">Belongs to the aldehyde dehydrogenase family.</text>
</comment>
<feature type="active site" evidence="5">
    <location>
        <position position="257"/>
    </location>
</feature>
<evidence type="ECO:0000313" key="9">
    <source>
        <dbReference type="EMBL" id="SDJ35245.1"/>
    </source>
</evidence>
<evidence type="ECO:0000256" key="3">
    <source>
        <dbReference type="ARBA" id="ARBA00023027"/>
    </source>
</evidence>
<evidence type="ECO:0000259" key="8">
    <source>
        <dbReference type="Pfam" id="PF00171"/>
    </source>
</evidence>
<sequence length="478" mass="53069">MTEQQTNKVSDDHQRMLDLFTRQQQAFHQAPMPSVEARIDSLQCLKTALLAHKDHLCEALNQDYDGRSTQDTLISDILPCIMNIKYSCKRLKKWARPERRHAGLLLSPAKVEVHYQPLGVVGIVVPWNFPVMLSLGPLITAIAAGNRAMVKLSEFTPHTNRVLVKMLASAFDNDHVACIEGDAKLAAQFTSLPFDHLLFTGSTAIGRHVMHAAADNLTPVTLELGGKSPVIVCPDVDIDNAVERMSYGKCLNAGQICVAPDYVLVPRDKLDDFVSSYQKNFALMYPKGVHSSDYGSVINERQYKRLLGLLEDATAKGATAIPCVEGQHRDDSRQRLTTHLLLNTTEEMTVLQEEIFGPLLPVIPYDGIDDALDYIRHRPRPLALYLLSYDKVLQQKVISETHAGGMCINDALFHVAADDAPFGGIGPSGMGHYHGIEGFKTFSKAKTVLTQGKFSSGILMHPPYGKWIQKLIFKLFLR</sequence>
<dbReference type="RefSeq" id="WP_090365157.1">
    <property type="nucleotide sequence ID" value="NZ_FNEM01000007.1"/>
</dbReference>
<dbReference type="CDD" id="cd07133">
    <property type="entry name" value="ALDH_CALDH_CalB"/>
    <property type="match status" value="1"/>
</dbReference>
<protein>
    <recommendedName>
        <fullName evidence="4">Aldehyde dehydrogenase</fullName>
    </recommendedName>
</protein>
<dbReference type="PANTHER" id="PTHR43570:SF20">
    <property type="entry name" value="ALDEHYDE DEHYDROGENASE ALDX-RELATED"/>
    <property type="match status" value="1"/>
</dbReference>
<name>A0A1G8T2Q9_9GAMM</name>
<dbReference type="Pfam" id="PF00171">
    <property type="entry name" value="Aldedh"/>
    <property type="match status" value="1"/>
</dbReference>
<reference evidence="10" key="1">
    <citation type="submission" date="2016-10" db="EMBL/GenBank/DDBJ databases">
        <authorList>
            <person name="Varghese N."/>
            <person name="Submissions S."/>
        </authorList>
    </citation>
    <scope>NUCLEOTIDE SEQUENCE [LARGE SCALE GENOMIC DNA]</scope>
    <source>
        <strain evidence="10">DSM 23317</strain>
    </source>
</reference>
<proteinExistence type="inferred from homology"/>
<gene>
    <name evidence="9" type="ORF">SAMN04488540_10776</name>
</gene>
<keyword evidence="2 4" id="KW-0560">Oxidoreductase</keyword>
<evidence type="ECO:0000256" key="1">
    <source>
        <dbReference type="ARBA" id="ARBA00009986"/>
    </source>
</evidence>
<dbReference type="InterPro" id="IPR029510">
    <property type="entry name" value="Ald_DH_CS_GLU"/>
</dbReference>
<dbReference type="SUPFAM" id="SSF53720">
    <property type="entry name" value="ALDH-like"/>
    <property type="match status" value="1"/>
</dbReference>
<dbReference type="FunFam" id="3.40.309.10:FF:000003">
    <property type="entry name" value="Aldehyde dehydrogenase"/>
    <property type="match status" value="1"/>
</dbReference>
<dbReference type="Proteomes" id="UP000199527">
    <property type="component" value="Unassembled WGS sequence"/>
</dbReference>
<dbReference type="GO" id="GO:0005737">
    <property type="term" value="C:cytoplasm"/>
    <property type="evidence" value="ECO:0007669"/>
    <property type="project" value="TreeGrafter"/>
</dbReference>
<evidence type="ECO:0000313" key="10">
    <source>
        <dbReference type="Proteomes" id="UP000199527"/>
    </source>
</evidence>
<feature type="active site" evidence="5 6">
    <location>
        <position position="223"/>
    </location>
</feature>
<keyword evidence="10" id="KW-1185">Reference proteome</keyword>
<evidence type="ECO:0000256" key="2">
    <source>
        <dbReference type="ARBA" id="ARBA00023002"/>
    </source>
</evidence>
<dbReference type="PIRSF" id="PIRSF036492">
    <property type="entry name" value="ALDH"/>
    <property type="match status" value="1"/>
</dbReference>
<dbReference type="PANTHER" id="PTHR43570">
    <property type="entry name" value="ALDEHYDE DEHYDROGENASE"/>
    <property type="match status" value="1"/>
</dbReference>
<evidence type="ECO:0000256" key="4">
    <source>
        <dbReference type="PIRNR" id="PIRNR036492"/>
    </source>
</evidence>
<dbReference type="Gene3D" id="3.40.605.10">
    <property type="entry name" value="Aldehyde Dehydrogenase, Chain A, domain 1"/>
    <property type="match status" value="1"/>
</dbReference>
<dbReference type="AlphaFoldDB" id="A0A1G8T2Q9"/>
<dbReference type="PROSITE" id="PS00687">
    <property type="entry name" value="ALDEHYDE_DEHYDR_GLU"/>
    <property type="match status" value="1"/>
</dbReference>
<feature type="domain" description="Aldehyde dehydrogenase" evidence="8">
    <location>
        <begin position="23"/>
        <end position="448"/>
    </location>
</feature>
<dbReference type="OrthoDB" id="9812625at2"/>
<dbReference type="GO" id="GO:0004029">
    <property type="term" value="F:aldehyde dehydrogenase (NAD+) activity"/>
    <property type="evidence" value="ECO:0007669"/>
    <property type="project" value="TreeGrafter"/>
</dbReference>
<dbReference type="GO" id="GO:0006081">
    <property type="term" value="P:aldehyde metabolic process"/>
    <property type="evidence" value="ECO:0007669"/>
    <property type="project" value="InterPro"/>
</dbReference>
<accession>A0A1G8T2Q9</accession>
<keyword evidence="3" id="KW-0520">NAD</keyword>
<dbReference type="Gene3D" id="3.40.309.10">
    <property type="entry name" value="Aldehyde Dehydrogenase, Chain A, domain 2"/>
    <property type="match status" value="1"/>
</dbReference>
<evidence type="ECO:0000256" key="5">
    <source>
        <dbReference type="PIRSR" id="PIRSR036492-1"/>
    </source>
</evidence>